<dbReference type="Pfam" id="PF00149">
    <property type="entry name" value="Metallophos"/>
    <property type="match status" value="1"/>
</dbReference>
<sequence>MARFKHYGPNTQGRDYAVGDIHGHFSRLEATLERARFDPKRDRLFSVGDLVDRGPESPRALEWLNQPWFHAVQGNHEVLTRQYVDQDPQLDPRDYLSSGGAWFMDSPASQQREYAERFAQLPVALEIETAQGLVGMVHAHCPFSSWTTLRDYLSGALPYAIELEETFQWSRARLKARDESEVRDVRAVVVGHTPLQRPRRLGNVWHIDTAGWSEGYFSLLELGQLRVVQA</sequence>
<feature type="domain" description="Calcineurin-like phosphoesterase" evidence="1">
    <location>
        <begin position="17"/>
        <end position="201"/>
    </location>
</feature>
<proteinExistence type="predicted"/>
<dbReference type="Gene3D" id="3.60.21.10">
    <property type="match status" value="1"/>
</dbReference>
<dbReference type="PANTHER" id="PTHR42850">
    <property type="entry name" value="METALLOPHOSPHOESTERASE"/>
    <property type="match status" value="1"/>
</dbReference>
<dbReference type="InterPro" id="IPR029052">
    <property type="entry name" value="Metallo-depent_PP-like"/>
</dbReference>
<evidence type="ECO:0000313" key="2">
    <source>
        <dbReference type="EMBL" id="NJO99595.1"/>
    </source>
</evidence>
<organism evidence="2 3">
    <name type="scientific">Pseudomonas quercus</name>
    <dbReference type="NCBI Taxonomy" id="2722792"/>
    <lineage>
        <taxon>Bacteria</taxon>
        <taxon>Pseudomonadati</taxon>
        <taxon>Pseudomonadota</taxon>
        <taxon>Gammaproteobacteria</taxon>
        <taxon>Pseudomonadales</taxon>
        <taxon>Pseudomonadaceae</taxon>
        <taxon>Pseudomonas</taxon>
    </lineage>
</organism>
<evidence type="ECO:0000313" key="3">
    <source>
        <dbReference type="Proteomes" id="UP000746535"/>
    </source>
</evidence>
<dbReference type="PANTHER" id="PTHR42850:SF4">
    <property type="entry name" value="ZINC-DEPENDENT ENDOPOLYPHOSPHATASE"/>
    <property type="match status" value="1"/>
</dbReference>
<dbReference type="SUPFAM" id="SSF56300">
    <property type="entry name" value="Metallo-dependent phosphatases"/>
    <property type="match status" value="1"/>
</dbReference>
<dbReference type="RefSeq" id="WP_168080891.1">
    <property type="nucleotide sequence ID" value="NZ_JAAVJI010000001.1"/>
</dbReference>
<dbReference type="InterPro" id="IPR050126">
    <property type="entry name" value="Ap4A_hydrolase"/>
</dbReference>
<dbReference type="EMBL" id="JAAVJI010000001">
    <property type="protein sequence ID" value="NJO99595.1"/>
    <property type="molecule type" value="Genomic_DNA"/>
</dbReference>
<reference evidence="2 3" key="1">
    <citation type="submission" date="2020-03" db="EMBL/GenBank/DDBJ databases">
        <authorList>
            <person name="Wang L."/>
            <person name="He N."/>
            <person name="Li Y."/>
            <person name="Fang Y."/>
            <person name="Zhang F."/>
        </authorList>
    </citation>
    <scope>NUCLEOTIDE SEQUENCE [LARGE SCALE GENOMIC DNA]</scope>
    <source>
        <strain evidence="3">hsmgli-8</strain>
    </source>
</reference>
<accession>A0ABX0Y8F8</accession>
<comment type="caution">
    <text evidence="2">The sequence shown here is derived from an EMBL/GenBank/DDBJ whole genome shotgun (WGS) entry which is preliminary data.</text>
</comment>
<name>A0ABX0Y8F8_9PSED</name>
<protein>
    <submittedName>
        <fullName evidence="2">Serine/threonine protein phosphatase</fullName>
    </submittedName>
</protein>
<keyword evidence="3" id="KW-1185">Reference proteome</keyword>
<dbReference type="InterPro" id="IPR004843">
    <property type="entry name" value="Calcineurin-like_PHP"/>
</dbReference>
<gene>
    <name evidence="2" type="ORF">HBH25_01770</name>
</gene>
<dbReference type="Proteomes" id="UP000746535">
    <property type="component" value="Unassembled WGS sequence"/>
</dbReference>
<evidence type="ECO:0000259" key="1">
    <source>
        <dbReference type="Pfam" id="PF00149"/>
    </source>
</evidence>